<accession>A0A942Z5I9</accession>
<feature type="transmembrane region" description="Helical" evidence="7">
    <location>
        <begin position="102"/>
        <end position="120"/>
    </location>
</feature>
<evidence type="ECO:0000313" key="9">
    <source>
        <dbReference type="Proteomes" id="UP000676456"/>
    </source>
</evidence>
<reference evidence="8 9" key="1">
    <citation type="submission" date="2021-05" db="EMBL/GenBank/DDBJ databases">
        <title>Novel Bacillus species.</title>
        <authorList>
            <person name="Liu G."/>
        </authorList>
    </citation>
    <scope>NUCLEOTIDE SEQUENCE [LARGE SCALE GENOMIC DNA]</scope>
    <source>
        <strain evidence="8 9">FJAT-49682</strain>
    </source>
</reference>
<dbReference type="EMBL" id="JAGYPN010000002">
    <property type="protein sequence ID" value="MBS4222976.1"/>
    <property type="molecule type" value="Genomic_DNA"/>
</dbReference>
<comment type="caution">
    <text evidence="8">The sequence shown here is derived from an EMBL/GenBank/DDBJ whole genome shotgun (WGS) entry which is preliminary data.</text>
</comment>
<feature type="transmembrane region" description="Helical" evidence="7">
    <location>
        <begin position="127"/>
        <end position="147"/>
    </location>
</feature>
<dbReference type="GO" id="GO:0005886">
    <property type="term" value="C:plasma membrane"/>
    <property type="evidence" value="ECO:0007669"/>
    <property type="project" value="UniProtKB-SubCell"/>
</dbReference>
<organism evidence="8 9">
    <name type="scientific">Lederbergia citrea</name>
    <dbReference type="NCBI Taxonomy" id="2833581"/>
    <lineage>
        <taxon>Bacteria</taxon>
        <taxon>Bacillati</taxon>
        <taxon>Bacillota</taxon>
        <taxon>Bacilli</taxon>
        <taxon>Bacillales</taxon>
        <taxon>Bacillaceae</taxon>
        <taxon>Lederbergia</taxon>
    </lineage>
</organism>
<protein>
    <submittedName>
        <fullName evidence="8">Urea transporter</fullName>
    </submittedName>
</protein>
<feature type="transmembrane region" description="Helical" evidence="7">
    <location>
        <begin position="234"/>
        <end position="255"/>
    </location>
</feature>
<dbReference type="PANTHER" id="PTHR10464:SF4">
    <property type="entry name" value="UREA TRANSPORTER"/>
    <property type="match status" value="1"/>
</dbReference>
<dbReference type="Pfam" id="PF03253">
    <property type="entry name" value="UT"/>
    <property type="match status" value="1"/>
</dbReference>
<dbReference type="Proteomes" id="UP000676456">
    <property type="component" value="Unassembled WGS sequence"/>
</dbReference>
<feature type="transmembrane region" description="Helical" evidence="7">
    <location>
        <begin position="187"/>
        <end position="205"/>
    </location>
</feature>
<comment type="subcellular location">
    <subcellularLocation>
        <location evidence="1">Cell membrane</location>
        <topology evidence="1">Multi-pass membrane protein</topology>
    </subcellularLocation>
</comment>
<evidence type="ECO:0000256" key="5">
    <source>
        <dbReference type="ARBA" id="ARBA00022989"/>
    </source>
</evidence>
<feature type="transmembrane region" description="Helical" evidence="7">
    <location>
        <begin position="37"/>
        <end position="67"/>
    </location>
</feature>
<dbReference type="AlphaFoldDB" id="A0A942Z5I9"/>
<keyword evidence="6 7" id="KW-0472">Membrane</keyword>
<dbReference type="InterPro" id="IPR029020">
    <property type="entry name" value="Ammonium/urea_transptr"/>
</dbReference>
<feature type="transmembrane region" description="Helical" evidence="7">
    <location>
        <begin position="262"/>
        <end position="278"/>
    </location>
</feature>
<evidence type="ECO:0000313" key="8">
    <source>
        <dbReference type="EMBL" id="MBS4222976.1"/>
    </source>
</evidence>
<dbReference type="Gene3D" id="1.10.3430.10">
    <property type="entry name" value="Ammonium transporter AmtB like domains"/>
    <property type="match status" value="1"/>
</dbReference>
<dbReference type="InterPro" id="IPR004937">
    <property type="entry name" value="Urea_transporter"/>
</dbReference>
<dbReference type="RefSeq" id="WP_213098028.1">
    <property type="nucleotide sequence ID" value="NZ_JAGYPH010000002.1"/>
</dbReference>
<dbReference type="GO" id="GO:0015204">
    <property type="term" value="F:urea transmembrane transporter activity"/>
    <property type="evidence" value="ECO:0007669"/>
    <property type="project" value="InterPro"/>
</dbReference>
<dbReference type="PANTHER" id="PTHR10464">
    <property type="entry name" value="UREA TRANSPORTER"/>
    <property type="match status" value="1"/>
</dbReference>
<name>A0A942Z5I9_9BACI</name>
<feature type="transmembrane region" description="Helical" evidence="7">
    <location>
        <begin position="284"/>
        <end position="304"/>
    </location>
</feature>
<keyword evidence="4 7" id="KW-0812">Transmembrane</keyword>
<feature type="transmembrane region" description="Helical" evidence="7">
    <location>
        <begin position="210"/>
        <end position="228"/>
    </location>
</feature>
<evidence type="ECO:0000256" key="3">
    <source>
        <dbReference type="ARBA" id="ARBA00022475"/>
    </source>
</evidence>
<evidence type="ECO:0000256" key="1">
    <source>
        <dbReference type="ARBA" id="ARBA00004651"/>
    </source>
</evidence>
<feature type="transmembrane region" description="Helical" evidence="7">
    <location>
        <begin position="12"/>
        <end position="31"/>
    </location>
</feature>
<proteinExistence type="inferred from homology"/>
<gene>
    <name evidence="8" type="ORF">KHA91_09505</name>
</gene>
<evidence type="ECO:0000256" key="4">
    <source>
        <dbReference type="ARBA" id="ARBA00022692"/>
    </source>
</evidence>
<sequence>MQNALETFLGRNYYSSFIITALKGISQVLFIENAVSGMIILFGIAIYSPELALIAFASSLLGTLIGYYGGADEILVRKGIFGFNSVLTGVAVLVFMQGDLRWLLAITGAVAAAILTAGLIEIGKAFNLPVLTFPFIMITWFLLLSSYRLKAFNLSPDLSPQSLSSWHFEIEGQPEVFEGLFKGISEVFLFDYFWSGVFILAGIFWAGWRYGLFTVLGTGTAWLIAYSLGADIKLVNMGLYSYNAILTVIAVGFTYSPHKRTIPFAGLLAAVITVPVTASIDTWLLPFGLPTLSMPFVLCSWLFISARRMLPDL</sequence>
<feature type="transmembrane region" description="Helical" evidence="7">
    <location>
        <begin position="79"/>
        <end position="96"/>
    </location>
</feature>
<keyword evidence="9" id="KW-1185">Reference proteome</keyword>
<evidence type="ECO:0000256" key="6">
    <source>
        <dbReference type="ARBA" id="ARBA00023136"/>
    </source>
</evidence>
<evidence type="ECO:0000256" key="7">
    <source>
        <dbReference type="SAM" id="Phobius"/>
    </source>
</evidence>
<evidence type="ECO:0000256" key="2">
    <source>
        <dbReference type="ARBA" id="ARBA00005914"/>
    </source>
</evidence>
<comment type="similarity">
    <text evidence="2">Belongs to the urea transporter family.</text>
</comment>
<keyword evidence="3" id="KW-1003">Cell membrane</keyword>
<keyword evidence="5 7" id="KW-1133">Transmembrane helix</keyword>
<dbReference type="PIRSF" id="PIRSF016502">
    <property type="entry name" value="Urea_transporter"/>
    <property type="match status" value="1"/>
</dbReference>